<reference evidence="14 15" key="1">
    <citation type="submission" date="2020-04" db="EMBL/GenBank/DDBJ databases">
        <authorList>
            <person name="Zheng R.K."/>
            <person name="Sun C.M."/>
        </authorList>
    </citation>
    <scope>NUCLEOTIDE SEQUENCE [LARGE SCALE GENOMIC DNA]</scope>
    <source>
        <strain evidence="15">zrk29</strain>
    </source>
</reference>
<comment type="similarity">
    <text evidence="1">Belongs to the carbohydrate kinase pfkB family.</text>
</comment>
<evidence type="ECO:0000256" key="2">
    <source>
        <dbReference type="ARBA" id="ARBA00012035"/>
    </source>
</evidence>
<evidence type="ECO:0000256" key="7">
    <source>
        <dbReference type="ARBA" id="ARBA00022777"/>
    </source>
</evidence>
<dbReference type="EMBL" id="CP051151">
    <property type="protein sequence ID" value="QLY40620.1"/>
    <property type="molecule type" value="Genomic_DNA"/>
</dbReference>
<dbReference type="InterPro" id="IPR011877">
    <property type="entry name" value="Ribokinase"/>
</dbReference>
<dbReference type="PROSITE" id="PS00583">
    <property type="entry name" value="PFKB_KINASES_1"/>
    <property type="match status" value="1"/>
</dbReference>
<keyword evidence="6 12" id="KW-0547">Nucleotide-binding</keyword>
<keyword evidence="8 12" id="KW-0067">ATP-binding</keyword>
<feature type="binding site" evidence="12">
    <location>
        <position position="185"/>
    </location>
    <ligand>
        <name>ATP</name>
        <dbReference type="ChEBI" id="CHEBI:30616"/>
    </ligand>
</feature>
<dbReference type="GO" id="GO:0019303">
    <property type="term" value="P:D-ribose catabolic process"/>
    <property type="evidence" value="ECO:0007669"/>
    <property type="project" value="UniProtKB-UniRule"/>
</dbReference>
<dbReference type="UniPathway" id="UPA00916">
    <property type="reaction ID" value="UER00889"/>
</dbReference>
<dbReference type="SUPFAM" id="SSF53613">
    <property type="entry name" value="Ribokinase-like"/>
    <property type="match status" value="1"/>
</dbReference>
<feature type="active site" description="Proton acceptor" evidence="12">
    <location>
        <position position="251"/>
    </location>
</feature>
<dbReference type="InterPro" id="IPR002173">
    <property type="entry name" value="Carboh/pur_kinase_PfkB_CS"/>
</dbReference>
<evidence type="ECO:0000256" key="1">
    <source>
        <dbReference type="ARBA" id="ARBA00005380"/>
    </source>
</evidence>
<dbReference type="CDD" id="cd01174">
    <property type="entry name" value="ribokinase"/>
    <property type="match status" value="1"/>
</dbReference>
<comment type="catalytic activity">
    <reaction evidence="12">
        <text>D-ribose + ATP = D-ribose 5-phosphate + ADP + H(+)</text>
        <dbReference type="Rhea" id="RHEA:13697"/>
        <dbReference type="ChEBI" id="CHEBI:15378"/>
        <dbReference type="ChEBI" id="CHEBI:30616"/>
        <dbReference type="ChEBI" id="CHEBI:47013"/>
        <dbReference type="ChEBI" id="CHEBI:78346"/>
        <dbReference type="ChEBI" id="CHEBI:456216"/>
        <dbReference type="EC" id="2.7.1.15"/>
    </reaction>
</comment>
<evidence type="ECO:0000256" key="4">
    <source>
        <dbReference type="ARBA" id="ARBA00022679"/>
    </source>
</evidence>
<organism evidence="14 15">
    <name type="scientific">Hujiaoplasma nucleasis</name>
    <dbReference type="NCBI Taxonomy" id="2725268"/>
    <lineage>
        <taxon>Bacteria</taxon>
        <taxon>Bacillati</taxon>
        <taxon>Mycoplasmatota</taxon>
        <taxon>Mollicutes</taxon>
        <taxon>Candidatus Izemoplasmatales</taxon>
        <taxon>Hujiaoplasmataceae</taxon>
        <taxon>Hujiaoplasma</taxon>
    </lineage>
</organism>
<evidence type="ECO:0000256" key="6">
    <source>
        <dbReference type="ARBA" id="ARBA00022741"/>
    </source>
</evidence>
<evidence type="ECO:0000313" key="14">
    <source>
        <dbReference type="EMBL" id="QLY40620.1"/>
    </source>
</evidence>
<evidence type="ECO:0000256" key="10">
    <source>
        <dbReference type="ARBA" id="ARBA00022958"/>
    </source>
</evidence>
<evidence type="ECO:0000259" key="13">
    <source>
        <dbReference type="Pfam" id="PF00294"/>
    </source>
</evidence>
<dbReference type="HAMAP" id="MF_01987">
    <property type="entry name" value="Ribokinase"/>
    <property type="match status" value="1"/>
</dbReference>
<keyword evidence="11 12" id="KW-0119">Carbohydrate metabolism</keyword>
<comment type="cofactor">
    <cofactor evidence="12">
        <name>Mg(2+)</name>
        <dbReference type="ChEBI" id="CHEBI:18420"/>
    </cofactor>
    <text evidence="12">Requires a divalent cation, most likely magnesium in vivo, as an electrophilic catalyst to aid phosphoryl group transfer. It is the chelate of the metal and the nucleotide that is the actual substrate.</text>
</comment>
<evidence type="ECO:0000256" key="9">
    <source>
        <dbReference type="ARBA" id="ARBA00022842"/>
    </source>
</evidence>
<evidence type="ECO:0000256" key="8">
    <source>
        <dbReference type="ARBA" id="ARBA00022840"/>
    </source>
</evidence>
<proteinExistence type="inferred from homology"/>
<dbReference type="PANTHER" id="PTHR10584:SF166">
    <property type="entry name" value="RIBOKINASE"/>
    <property type="match status" value="1"/>
</dbReference>
<keyword evidence="4 12" id="KW-0808">Transferase</keyword>
<dbReference type="Gene3D" id="3.40.1190.20">
    <property type="match status" value="1"/>
</dbReference>
<dbReference type="PRINTS" id="PR00990">
    <property type="entry name" value="RIBOKINASE"/>
</dbReference>
<keyword evidence="10 12" id="KW-0630">Potassium</keyword>
<comment type="activity regulation">
    <text evidence="12">Activated by a monovalent cation that binds near, but not in, the active site. The most likely occupant of the site in vivo is potassium. Ion binding induces a conformational change that may alter substrate affinity.</text>
</comment>
<dbReference type="Proteomes" id="UP000512167">
    <property type="component" value="Chromosome"/>
</dbReference>
<feature type="binding site" evidence="12">
    <location>
        <begin position="41"/>
        <end position="45"/>
    </location>
    <ligand>
        <name>substrate</name>
    </ligand>
</feature>
<comment type="subunit">
    <text evidence="12">Homodimer.</text>
</comment>
<comment type="similarity">
    <text evidence="12">Belongs to the carbohydrate kinase PfkB family. Ribokinase subfamily.</text>
</comment>
<evidence type="ECO:0000313" key="15">
    <source>
        <dbReference type="Proteomes" id="UP000512167"/>
    </source>
</evidence>
<dbReference type="AlphaFoldDB" id="A0A7L6N2X7"/>
<feature type="binding site" evidence="12">
    <location>
        <position position="141"/>
    </location>
    <ligand>
        <name>substrate</name>
    </ligand>
</feature>
<dbReference type="GO" id="GO:0005829">
    <property type="term" value="C:cytosol"/>
    <property type="evidence" value="ECO:0007669"/>
    <property type="project" value="TreeGrafter"/>
</dbReference>
<keyword evidence="15" id="KW-1185">Reference proteome</keyword>
<keyword evidence="5 12" id="KW-0479">Metal-binding</keyword>
<comment type="caution">
    <text evidence="12">Lacks conserved residue(s) required for the propagation of feature annotation.</text>
</comment>
<keyword evidence="7 12" id="KW-0418">Kinase</keyword>
<name>A0A7L6N2X7_9MOLU</name>
<dbReference type="InterPro" id="IPR011611">
    <property type="entry name" value="PfkB_dom"/>
</dbReference>
<keyword evidence="9 12" id="KW-0460">Magnesium</keyword>
<feature type="binding site" evidence="12">
    <location>
        <begin position="13"/>
        <end position="15"/>
    </location>
    <ligand>
        <name>substrate</name>
    </ligand>
</feature>
<evidence type="ECO:0000256" key="3">
    <source>
        <dbReference type="ARBA" id="ARBA00016943"/>
    </source>
</evidence>
<accession>A0A7L6N2X7</accession>
<dbReference type="RefSeq" id="WP_312031466.1">
    <property type="nucleotide sequence ID" value="NZ_CP051151.1"/>
</dbReference>
<comment type="pathway">
    <text evidence="12">Carbohydrate metabolism; D-ribose degradation; D-ribose 5-phosphate from beta-D-ribopyranose: step 2/2.</text>
</comment>
<feature type="binding site" evidence="12">
    <location>
        <position position="247"/>
    </location>
    <ligand>
        <name>K(+)</name>
        <dbReference type="ChEBI" id="CHEBI:29103"/>
    </ligand>
</feature>
<feature type="binding site" evidence="12">
    <location>
        <position position="245"/>
    </location>
    <ligand>
        <name>K(+)</name>
        <dbReference type="ChEBI" id="CHEBI:29103"/>
    </ligand>
</feature>
<feature type="domain" description="Carbohydrate kinase PfkB" evidence="13">
    <location>
        <begin position="4"/>
        <end position="287"/>
    </location>
</feature>
<dbReference type="Pfam" id="PF00294">
    <property type="entry name" value="PfkB"/>
    <property type="match status" value="1"/>
</dbReference>
<comment type="subcellular location">
    <subcellularLocation>
        <location evidence="12">Cytoplasm</location>
    </subcellularLocation>
</comment>
<feature type="binding site" evidence="12">
    <location>
        <position position="281"/>
    </location>
    <ligand>
        <name>K(+)</name>
        <dbReference type="ChEBI" id="CHEBI:29103"/>
    </ligand>
</feature>
<comment type="function">
    <text evidence="12">Catalyzes the phosphorylation of ribose at O-5 in a reaction requiring ATP and magnesium. The resulting D-ribose-5-phosphate can then be used either for sythesis of nucleotides, histidine, and tryptophan, or as a component of the pentose phosphate pathway.</text>
</comment>
<dbReference type="InterPro" id="IPR029056">
    <property type="entry name" value="Ribokinase-like"/>
</dbReference>
<dbReference type="PANTHER" id="PTHR10584">
    <property type="entry name" value="SUGAR KINASE"/>
    <property type="match status" value="1"/>
</dbReference>
<protein>
    <recommendedName>
        <fullName evidence="3 12">Ribokinase</fullName>
        <shortName evidence="12">RK</shortName>
        <ecNumber evidence="2 12">2.7.1.15</ecNumber>
    </recommendedName>
</protein>
<dbReference type="InterPro" id="IPR002139">
    <property type="entry name" value="Ribo/fructo_kinase"/>
</dbReference>
<feature type="binding site" evidence="12">
    <location>
        <position position="286"/>
    </location>
    <ligand>
        <name>K(+)</name>
        <dbReference type="ChEBI" id="CHEBI:29103"/>
    </ligand>
</feature>
<evidence type="ECO:0000256" key="5">
    <source>
        <dbReference type="ARBA" id="ARBA00022723"/>
    </source>
</evidence>
<keyword evidence="12" id="KW-0963">Cytoplasm</keyword>
<sequence length="295" mass="32811">MKNKYVSVIGSLNYDFFLKVNRLPKPGENMHAKDLKFSCGGKGANQAYQMGKLGLNVYMIGCVGDDEYGDKCIQSLNDAKVNTSFIRRVHCNTGLGFVSVQEDGEVSAILDEGANAFVSIDMIKALYDHIFNSEYVVLQMEIPMETIKYIIKEAEKHDVKIVLNPAPAQELEEKYLNKVHYLIVNEVEAGFYLGENYSDEELLEHGFDLRKKVKSGLILTLGSKGSYYIDEYRTFIPIVKAKAVDSTGAGDSYIGSFVYGLFNGYTPVESCQLGARSSAQTVEAFGRESMPSMLK</sequence>
<dbReference type="GO" id="GO:0004747">
    <property type="term" value="F:ribokinase activity"/>
    <property type="evidence" value="ECO:0007669"/>
    <property type="project" value="UniProtKB-UniRule"/>
</dbReference>
<dbReference type="KEGG" id="tbk:HF295_07090"/>
<feature type="binding site" evidence="12">
    <location>
        <begin position="220"/>
        <end position="225"/>
    </location>
    <ligand>
        <name>ATP</name>
        <dbReference type="ChEBI" id="CHEBI:30616"/>
    </ligand>
</feature>
<dbReference type="GO" id="GO:0046872">
    <property type="term" value="F:metal ion binding"/>
    <property type="evidence" value="ECO:0007669"/>
    <property type="project" value="UniProtKB-KW"/>
</dbReference>
<gene>
    <name evidence="12" type="primary">rbsK</name>
    <name evidence="14" type="ORF">HF295_07090</name>
</gene>
<evidence type="ECO:0000256" key="11">
    <source>
        <dbReference type="ARBA" id="ARBA00023277"/>
    </source>
</evidence>
<feature type="binding site" evidence="12">
    <location>
        <position position="251"/>
    </location>
    <ligand>
        <name>substrate</name>
    </ligand>
</feature>
<feature type="binding site" evidence="12">
    <location>
        <position position="284"/>
    </location>
    <ligand>
        <name>K(+)</name>
        <dbReference type="ChEBI" id="CHEBI:29103"/>
    </ligand>
</feature>
<dbReference type="GO" id="GO:0005524">
    <property type="term" value="F:ATP binding"/>
    <property type="evidence" value="ECO:0007669"/>
    <property type="project" value="UniProtKB-UniRule"/>
</dbReference>
<feature type="binding site" evidence="12">
    <location>
        <begin position="250"/>
        <end position="251"/>
    </location>
    <ligand>
        <name>ATP</name>
        <dbReference type="ChEBI" id="CHEBI:30616"/>
    </ligand>
</feature>
<dbReference type="EC" id="2.7.1.15" evidence="2 12"/>
<evidence type="ECO:0000256" key="12">
    <source>
        <dbReference type="HAMAP-Rule" id="MF_01987"/>
    </source>
</evidence>